<reference evidence="1" key="1">
    <citation type="submission" date="2019-11" db="EMBL/GenBank/DDBJ databases">
        <title>Nori genome reveals adaptations in red seaweeds to the harsh intertidal environment.</title>
        <authorList>
            <person name="Wang D."/>
            <person name="Mao Y."/>
        </authorList>
    </citation>
    <scope>NUCLEOTIDE SEQUENCE</scope>
    <source>
        <tissue evidence="1">Gametophyte</tissue>
    </source>
</reference>
<dbReference type="Proteomes" id="UP000798662">
    <property type="component" value="Chromosome 1"/>
</dbReference>
<name>A0ACC3BM90_PYRYE</name>
<evidence type="ECO:0000313" key="2">
    <source>
        <dbReference type="Proteomes" id="UP000798662"/>
    </source>
</evidence>
<comment type="caution">
    <text evidence="1">The sequence shown here is derived from an EMBL/GenBank/DDBJ whole genome shotgun (WGS) entry which is preliminary data.</text>
</comment>
<gene>
    <name evidence="1" type="ORF">I4F81_001697</name>
</gene>
<evidence type="ECO:0000313" key="1">
    <source>
        <dbReference type="EMBL" id="KAK1859099.1"/>
    </source>
</evidence>
<accession>A0ACC3BM90</accession>
<organism evidence="1 2">
    <name type="scientific">Pyropia yezoensis</name>
    <name type="common">Susabi-nori</name>
    <name type="synonym">Porphyra yezoensis</name>
    <dbReference type="NCBI Taxonomy" id="2788"/>
    <lineage>
        <taxon>Eukaryota</taxon>
        <taxon>Rhodophyta</taxon>
        <taxon>Bangiophyceae</taxon>
        <taxon>Bangiales</taxon>
        <taxon>Bangiaceae</taxon>
        <taxon>Pyropia</taxon>
    </lineage>
</organism>
<keyword evidence="2" id="KW-1185">Reference proteome</keyword>
<proteinExistence type="predicted"/>
<sequence length="310" mass="32384">MPGRRIQPGRAGKKAPPRDAAPTAETGSELAGAPVPSLEAVWAELGASSPAPLSDVPDSGDVPPLASGGDDEGGGGDATPPAQPPVVNAPAPSAWYARSRDYWERQAPTVDGMLGGLGHLSPADVTDSHHFLDSLGDRIDTSGVALDVGAGIGRVSAEVLAPRFAAVDIVEPIAAYAAVARRTVPDGKLRTAYVCGMENLRIAPGVRYAVVWVQWCAIYLTDGDLVAFLRRAAAALLPGGVVVVKDNIAGGGESPFALDTSDNSVMRSDGYMRELYERAELDIVATATQRSFDVGLFRVEMYALVPRRAD</sequence>
<protein>
    <submittedName>
        <fullName evidence="1">Uncharacterized protein</fullName>
    </submittedName>
</protein>
<dbReference type="EMBL" id="CM020618">
    <property type="protein sequence ID" value="KAK1859099.1"/>
    <property type="molecule type" value="Genomic_DNA"/>
</dbReference>